<protein>
    <recommendedName>
        <fullName evidence="3">CRISPR-associated protein Csx10</fullName>
    </recommendedName>
</protein>
<sequence length="482" mass="54564">MEKIQFGCELLSDIVLNDSSATKGKRRSLDFIPGNNFLGIVAAQLYEETDEAAWLIFHSGHVRFGDAHPSANGTRGLRIPAAFFYPKLKGMEDGCYVRHLVEDDAARGMQLRQCREGFCAFGPDHIATQITVDKDFAVKSAYDSDTRRPMDNQIFGYEALCRGLVLLFSIEIDEEAKAYKDAIVKAICGLHHVGRSRSAQYGCVEIAECDFEEAATLQTPLYIGSRQYVAVYADSRLVFFDGYGNSTFRPQPADLGIEHGEIDWGRSQIRTFQYAPWNYKRQAFDADRCGIEKGSVFLVETDCMPPATGTVGCYLTEGFGQVVYNPVFLQGDKEGHSIFQFVKQEKPACEKRGKGVDSSLVRFLRKRKEDAEKQNIIITEVNKFVETNKELFKQDVFASQWGSIRSLAMVYEDEEKLKEIIGSRKQDEEGKGYINHGMAAEKWNQRGRKERLWEFLENEDFKGYLQEAVINLASEMAKICKP</sequence>
<evidence type="ECO:0008006" key="3">
    <source>
        <dbReference type="Google" id="ProtNLM"/>
    </source>
</evidence>
<dbReference type="RefSeq" id="WP_025067544.1">
    <property type="nucleotide sequence ID" value="NZ_CAUVPN010000014.1"/>
</dbReference>
<name>A0A379EDP5_9BACT</name>
<dbReference type="EMBL" id="UGTM01000002">
    <property type="protein sequence ID" value="SUB94380.1"/>
    <property type="molecule type" value="Genomic_DNA"/>
</dbReference>
<accession>A0A379EDP5</accession>
<gene>
    <name evidence="1" type="ORF">NCTC13067_02249</name>
</gene>
<organism evidence="1 2">
    <name type="scientific">Prevotella denticola</name>
    <dbReference type="NCBI Taxonomy" id="28129"/>
    <lineage>
        <taxon>Bacteria</taxon>
        <taxon>Pseudomonadati</taxon>
        <taxon>Bacteroidota</taxon>
        <taxon>Bacteroidia</taxon>
        <taxon>Bacteroidales</taxon>
        <taxon>Prevotellaceae</taxon>
        <taxon>Prevotella</taxon>
    </lineage>
</organism>
<proteinExistence type="predicted"/>
<dbReference type="AlphaFoldDB" id="A0A379EDP5"/>
<evidence type="ECO:0000313" key="2">
    <source>
        <dbReference type="Proteomes" id="UP000255469"/>
    </source>
</evidence>
<reference evidence="1 2" key="1">
    <citation type="submission" date="2018-06" db="EMBL/GenBank/DDBJ databases">
        <authorList>
            <consortium name="Pathogen Informatics"/>
            <person name="Doyle S."/>
        </authorList>
    </citation>
    <scope>NUCLEOTIDE SEQUENCE [LARGE SCALE GENOMIC DNA]</scope>
    <source>
        <strain evidence="1 2">NCTC13067</strain>
    </source>
</reference>
<evidence type="ECO:0000313" key="1">
    <source>
        <dbReference type="EMBL" id="SUB94380.1"/>
    </source>
</evidence>
<dbReference type="Proteomes" id="UP000255469">
    <property type="component" value="Unassembled WGS sequence"/>
</dbReference>